<reference evidence="1 2" key="1">
    <citation type="journal article" date="2019" name="Int. J. Syst. Evol. Microbiol.">
        <title>The Global Catalogue of Microorganisms (GCM) 10K type strain sequencing project: providing services to taxonomists for standard genome sequencing and annotation.</title>
        <authorList>
            <consortium name="The Broad Institute Genomics Platform"/>
            <consortium name="The Broad Institute Genome Sequencing Center for Infectious Disease"/>
            <person name="Wu L."/>
            <person name="Ma J."/>
        </authorList>
    </citation>
    <scope>NUCLEOTIDE SEQUENCE [LARGE SCALE GENOMIC DNA]</scope>
    <source>
        <strain evidence="1 2">JCM 13002</strain>
    </source>
</reference>
<gene>
    <name evidence="1" type="ORF">GCM10009663_66220</name>
</gene>
<dbReference type="RefSeq" id="WP_344627402.1">
    <property type="nucleotide sequence ID" value="NZ_BAAALD010000101.1"/>
</dbReference>
<dbReference type="Proteomes" id="UP001499987">
    <property type="component" value="Unassembled WGS sequence"/>
</dbReference>
<evidence type="ECO:0000313" key="1">
    <source>
        <dbReference type="EMBL" id="GAA1116771.1"/>
    </source>
</evidence>
<protein>
    <submittedName>
        <fullName evidence="1">Uncharacterized protein</fullName>
    </submittedName>
</protein>
<comment type="caution">
    <text evidence="1">The sequence shown here is derived from an EMBL/GenBank/DDBJ whole genome shotgun (WGS) entry which is preliminary data.</text>
</comment>
<organism evidence="1 2">
    <name type="scientific">Kitasatospora arboriphila</name>
    <dbReference type="NCBI Taxonomy" id="258052"/>
    <lineage>
        <taxon>Bacteria</taxon>
        <taxon>Bacillati</taxon>
        <taxon>Actinomycetota</taxon>
        <taxon>Actinomycetes</taxon>
        <taxon>Kitasatosporales</taxon>
        <taxon>Streptomycetaceae</taxon>
        <taxon>Kitasatospora</taxon>
    </lineage>
</organism>
<name>A0ABN1U6N2_9ACTN</name>
<dbReference type="EMBL" id="BAAALD010000101">
    <property type="protein sequence ID" value="GAA1116771.1"/>
    <property type="molecule type" value="Genomic_DNA"/>
</dbReference>
<evidence type="ECO:0000313" key="2">
    <source>
        <dbReference type="Proteomes" id="UP001499987"/>
    </source>
</evidence>
<proteinExistence type="predicted"/>
<accession>A0ABN1U6N2</accession>
<keyword evidence="2" id="KW-1185">Reference proteome</keyword>
<sequence>MTLIVSVAGAGCGCAPRRAWSASPAPAWAAAAGTALARWPDPDCAESPYEGRGVAQTDRMPVAGEERMLGLDGPLLVEGPFWCLFAPAATALNGVPDDPDGLPEHALVRCTPLAVADARPGGAWVRVAVEEVVRLTEVRERWAPSSAGSVAGLFPPEGASVDRCSVRRGPLRYVEWSAQGDLGRRAVLWEGDGRSVLLMYAEWSFDEDDVVFGHRPLTAAEAADVRACWPAEG</sequence>